<dbReference type="PANTHER" id="PTHR46648">
    <property type="entry name" value="HIT FAMILY PROTEIN 1"/>
    <property type="match status" value="1"/>
</dbReference>
<evidence type="ECO:0000313" key="6">
    <source>
        <dbReference type="Proteomes" id="UP001240483"/>
    </source>
</evidence>
<evidence type="ECO:0000256" key="2">
    <source>
        <dbReference type="PIRSR" id="PIRSR601310-3"/>
    </source>
</evidence>
<feature type="domain" description="HIT" evidence="4">
    <location>
        <begin position="4"/>
        <end position="107"/>
    </location>
</feature>
<feature type="short sequence motif" description="Histidine triad motif" evidence="2 3">
    <location>
        <begin position="91"/>
        <end position="95"/>
    </location>
</feature>
<dbReference type="Gene3D" id="3.30.428.10">
    <property type="entry name" value="HIT-like"/>
    <property type="match status" value="1"/>
</dbReference>
<name>A0AAP4C611_9MICC</name>
<accession>A0AAP4C611</accession>
<keyword evidence="5" id="KW-0489">Methyltransferase</keyword>
<dbReference type="GO" id="GO:0032259">
    <property type="term" value="P:methylation"/>
    <property type="evidence" value="ECO:0007669"/>
    <property type="project" value="UniProtKB-KW"/>
</dbReference>
<dbReference type="AlphaFoldDB" id="A0AAP4C611"/>
<evidence type="ECO:0000259" key="4">
    <source>
        <dbReference type="PROSITE" id="PS51084"/>
    </source>
</evidence>
<dbReference type="RefSeq" id="WP_285332365.1">
    <property type="nucleotide sequence ID" value="NZ_JASODW010000001.1"/>
</dbReference>
<evidence type="ECO:0000256" key="3">
    <source>
        <dbReference type="PROSITE-ProRule" id="PRU00464"/>
    </source>
</evidence>
<gene>
    <name evidence="5" type="ORF">QP116_01240</name>
</gene>
<dbReference type="InterPro" id="IPR011146">
    <property type="entry name" value="HIT-like"/>
</dbReference>
<dbReference type="PANTHER" id="PTHR46648:SF1">
    <property type="entry name" value="ADENOSINE 5'-MONOPHOSPHORAMIDASE HNT1"/>
    <property type="match status" value="1"/>
</dbReference>
<dbReference type="GO" id="GO:0009117">
    <property type="term" value="P:nucleotide metabolic process"/>
    <property type="evidence" value="ECO:0007669"/>
    <property type="project" value="TreeGrafter"/>
</dbReference>
<dbReference type="PROSITE" id="PS51084">
    <property type="entry name" value="HIT_2"/>
    <property type="match status" value="1"/>
</dbReference>
<evidence type="ECO:0000256" key="1">
    <source>
        <dbReference type="PIRSR" id="PIRSR601310-1"/>
    </source>
</evidence>
<dbReference type="EC" id="2.1.1.-" evidence="5"/>
<dbReference type="Pfam" id="PF01230">
    <property type="entry name" value="HIT"/>
    <property type="match status" value="1"/>
</dbReference>
<dbReference type="EMBL" id="JASODW010000001">
    <property type="protein sequence ID" value="MDK6274382.1"/>
    <property type="molecule type" value="Genomic_DNA"/>
</dbReference>
<dbReference type="PRINTS" id="PR00332">
    <property type="entry name" value="HISTRIAD"/>
</dbReference>
<keyword evidence="5" id="KW-0808">Transferase</keyword>
<sequence>MPTLFTRIIDGELPGRFVWTDDKCVAFLSIGPITQGHALVVPREEIDKWTDASPELVAHLSTVAQTIGQAQLKAFGAERAGLMIAGFEVDHLHVHVWPTNSLEDYNLDNVQNDVAAEVFDEAQRKILDALKEAGHGANLPR</sequence>
<dbReference type="GO" id="GO:0008168">
    <property type="term" value="F:methyltransferase activity"/>
    <property type="evidence" value="ECO:0007669"/>
    <property type="project" value="UniProtKB-KW"/>
</dbReference>
<feature type="active site" description="Tele-AMP-histidine intermediate" evidence="1">
    <location>
        <position position="93"/>
    </location>
</feature>
<protein>
    <submittedName>
        <fullName evidence="5">HIT family protein</fullName>
        <ecNumber evidence="5">2.1.1.-</ecNumber>
    </submittedName>
</protein>
<comment type="caution">
    <text evidence="5">The sequence shown here is derived from an EMBL/GenBank/DDBJ whole genome shotgun (WGS) entry which is preliminary data.</text>
</comment>
<dbReference type="InterPro" id="IPR036265">
    <property type="entry name" value="HIT-like_sf"/>
</dbReference>
<reference evidence="5" key="1">
    <citation type="submission" date="2023-05" db="EMBL/GenBank/DDBJ databases">
        <title>Cataloging the Phylogenetic Diversity of Human Bladder Bacteria.</title>
        <authorList>
            <person name="Du J."/>
        </authorList>
    </citation>
    <scope>NUCLEOTIDE SEQUENCE</scope>
    <source>
        <strain evidence="5">UMB9978</strain>
    </source>
</reference>
<evidence type="ECO:0000313" key="5">
    <source>
        <dbReference type="EMBL" id="MDK6274382.1"/>
    </source>
</evidence>
<dbReference type="InterPro" id="IPR001310">
    <property type="entry name" value="Histidine_triad_HIT"/>
</dbReference>
<dbReference type="Proteomes" id="UP001240483">
    <property type="component" value="Unassembled WGS sequence"/>
</dbReference>
<organism evidence="5 6">
    <name type="scientific">Pseudoglutamicibacter cumminsii</name>
    <dbReference type="NCBI Taxonomy" id="156979"/>
    <lineage>
        <taxon>Bacteria</taxon>
        <taxon>Bacillati</taxon>
        <taxon>Actinomycetota</taxon>
        <taxon>Actinomycetes</taxon>
        <taxon>Micrococcales</taxon>
        <taxon>Micrococcaceae</taxon>
        <taxon>Pseudoglutamicibacter</taxon>
    </lineage>
</organism>
<dbReference type="SUPFAM" id="SSF54197">
    <property type="entry name" value="HIT-like"/>
    <property type="match status" value="1"/>
</dbReference>
<proteinExistence type="predicted"/>